<dbReference type="GO" id="GO:0000725">
    <property type="term" value="P:recombinational repair"/>
    <property type="evidence" value="ECO:0007669"/>
    <property type="project" value="TreeGrafter"/>
</dbReference>
<comment type="similarity">
    <text evidence="2">Belongs to the MGM101 family.</text>
</comment>
<proteinExistence type="inferred from homology"/>
<comment type="caution">
    <text evidence="11">The sequence shown here is derived from an EMBL/GenBank/DDBJ whole genome shotgun (WGS) entry which is preliminary data.</text>
</comment>
<keyword evidence="9" id="KW-1135">Mitochondrion nucleoid</keyword>
<dbReference type="GO" id="GO:0000262">
    <property type="term" value="C:mitochondrial chromosome"/>
    <property type="evidence" value="ECO:0007669"/>
    <property type="project" value="InterPro"/>
</dbReference>
<feature type="compositionally biased region" description="Low complexity" evidence="10">
    <location>
        <begin position="117"/>
        <end position="128"/>
    </location>
</feature>
<keyword evidence="8" id="KW-0234">DNA repair</keyword>
<sequence>MLVYRRAFAVAPSLRLATGGRSIVSPLRYSTVADAAATPPVTPAEPAESSSAPSYTSKSKSTRLYRPYEPKSSSFASRNGPFPPSASSPSPTKGPTTKPTPKINPLASTLVNEALQSSAPSEAPVSEPGTKTPESLHWRPTAPPARETPSDGYPVDIDWTTSYHGLGTSPVTPAQFAILSKSISATDIEVKPDGILYLPEIKYRRKLNEAFGPMGWGIAPRGEVVVGKDIVTREYALIINGCFVSQAQGVNNYFSAESIPQAVEGAKSNALMRCCKDIGIASELWDPGFIHWFTKRHVTSSWVEHTINKKKKKWYHKKSHPVELPYPYKIATNTK</sequence>
<name>A0A9P9F9F8_9HYPO</name>
<evidence type="ECO:0000256" key="8">
    <source>
        <dbReference type="ARBA" id="ARBA00023204"/>
    </source>
</evidence>
<evidence type="ECO:0000256" key="4">
    <source>
        <dbReference type="ARBA" id="ARBA00022763"/>
    </source>
</evidence>
<keyword evidence="4" id="KW-0227">DNA damage</keyword>
<comment type="subcellular location">
    <subcellularLocation>
        <location evidence="1">Mitochondrion matrix</location>
        <location evidence="1">Mitochondrion nucleoid</location>
    </subcellularLocation>
</comment>
<dbReference type="Pfam" id="PF06420">
    <property type="entry name" value="Mgm101p"/>
    <property type="match status" value="1"/>
</dbReference>
<accession>A0A9P9F9F8</accession>
<dbReference type="GO" id="GO:0036297">
    <property type="term" value="P:interstrand cross-link repair"/>
    <property type="evidence" value="ECO:0007669"/>
    <property type="project" value="TreeGrafter"/>
</dbReference>
<evidence type="ECO:0000256" key="1">
    <source>
        <dbReference type="ARBA" id="ARBA00004436"/>
    </source>
</evidence>
<organism evidence="11 12">
    <name type="scientific">Dactylonectria estremocensis</name>
    <dbReference type="NCBI Taxonomy" id="1079267"/>
    <lineage>
        <taxon>Eukaryota</taxon>
        <taxon>Fungi</taxon>
        <taxon>Dikarya</taxon>
        <taxon>Ascomycota</taxon>
        <taxon>Pezizomycotina</taxon>
        <taxon>Sordariomycetes</taxon>
        <taxon>Hypocreomycetidae</taxon>
        <taxon>Hypocreales</taxon>
        <taxon>Nectriaceae</taxon>
        <taxon>Dactylonectria</taxon>
    </lineage>
</organism>
<dbReference type="PANTHER" id="PTHR31404">
    <property type="entry name" value="MITOCHONDRIAL GENOME MAINTENANCE PROTEIN MGM101"/>
    <property type="match status" value="1"/>
</dbReference>
<dbReference type="EMBL" id="JAGMUU010000003">
    <property type="protein sequence ID" value="KAH7157748.1"/>
    <property type="molecule type" value="Genomic_DNA"/>
</dbReference>
<feature type="compositionally biased region" description="Low complexity" evidence="10">
    <location>
        <begin position="38"/>
        <end position="59"/>
    </location>
</feature>
<feature type="compositionally biased region" description="Low complexity" evidence="10">
    <location>
        <begin position="87"/>
        <end position="101"/>
    </location>
</feature>
<evidence type="ECO:0000256" key="2">
    <source>
        <dbReference type="ARBA" id="ARBA00007053"/>
    </source>
</evidence>
<evidence type="ECO:0000313" key="12">
    <source>
        <dbReference type="Proteomes" id="UP000717696"/>
    </source>
</evidence>
<dbReference type="AlphaFoldDB" id="A0A9P9F9F8"/>
<reference evidence="11" key="1">
    <citation type="journal article" date="2021" name="Nat. Commun.">
        <title>Genetic determinants of endophytism in the Arabidopsis root mycobiome.</title>
        <authorList>
            <person name="Mesny F."/>
            <person name="Miyauchi S."/>
            <person name="Thiergart T."/>
            <person name="Pickel B."/>
            <person name="Atanasova L."/>
            <person name="Karlsson M."/>
            <person name="Huettel B."/>
            <person name="Barry K.W."/>
            <person name="Haridas S."/>
            <person name="Chen C."/>
            <person name="Bauer D."/>
            <person name="Andreopoulos W."/>
            <person name="Pangilinan J."/>
            <person name="LaButti K."/>
            <person name="Riley R."/>
            <person name="Lipzen A."/>
            <person name="Clum A."/>
            <person name="Drula E."/>
            <person name="Henrissat B."/>
            <person name="Kohler A."/>
            <person name="Grigoriev I.V."/>
            <person name="Martin F.M."/>
            <person name="Hacquard S."/>
        </authorList>
    </citation>
    <scope>NUCLEOTIDE SEQUENCE</scope>
    <source>
        <strain evidence="11">MPI-CAGE-AT-0021</strain>
    </source>
</reference>
<evidence type="ECO:0000256" key="3">
    <source>
        <dbReference type="ARBA" id="ARBA00013628"/>
    </source>
</evidence>
<evidence type="ECO:0000256" key="5">
    <source>
        <dbReference type="ARBA" id="ARBA00022946"/>
    </source>
</evidence>
<evidence type="ECO:0000256" key="9">
    <source>
        <dbReference type="ARBA" id="ARBA00023271"/>
    </source>
</evidence>
<keyword evidence="6" id="KW-0238">DNA-binding</keyword>
<feature type="region of interest" description="Disordered" evidence="10">
    <location>
        <begin position="38"/>
        <end position="152"/>
    </location>
</feature>
<evidence type="ECO:0000313" key="11">
    <source>
        <dbReference type="EMBL" id="KAH7157748.1"/>
    </source>
</evidence>
<evidence type="ECO:0000256" key="7">
    <source>
        <dbReference type="ARBA" id="ARBA00023128"/>
    </source>
</evidence>
<feature type="compositionally biased region" description="Polar residues" evidence="10">
    <location>
        <begin position="106"/>
        <end position="116"/>
    </location>
</feature>
<keyword evidence="5" id="KW-0809">Transit peptide</keyword>
<dbReference type="Proteomes" id="UP000717696">
    <property type="component" value="Unassembled WGS sequence"/>
</dbReference>
<keyword evidence="12" id="KW-1185">Reference proteome</keyword>
<evidence type="ECO:0000256" key="10">
    <source>
        <dbReference type="SAM" id="MobiDB-lite"/>
    </source>
</evidence>
<evidence type="ECO:0000256" key="6">
    <source>
        <dbReference type="ARBA" id="ARBA00023125"/>
    </source>
</evidence>
<dbReference type="OrthoDB" id="17164at2759"/>
<protein>
    <recommendedName>
        <fullName evidence="3">Mitochondrial genome maintenance protein MGM101</fullName>
    </recommendedName>
</protein>
<keyword evidence="7" id="KW-0496">Mitochondrion</keyword>
<dbReference type="GO" id="GO:0003697">
    <property type="term" value="F:single-stranded DNA binding"/>
    <property type="evidence" value="ECO:0007669"/>
    <property type="project" value="InterPro"/>
</dbReference>
<gene>
    <name evidence="11" type="ORF">B0J13DRAFT_434808</name>
</gene>
<dbReference type="PANTHER" id="PTHR31404:SF0">
    <property type="entry name" value="MITOCHONDRIAL GENOME MAINTENANCE PROTEIN MGM101"/>
    <property type="match status" value="1"/>
</dbReference>
<dbReference type="InterPro" id="IPR009446">
    <property type="entry name" value="Mgm101"/>
</dbReference>